<sequence length="174" mass="17511">MEIARLAAGACLVLALTGCADHTGLPAVEPPSEVAAQDSSATSAHTAFGAQRVWANGMAVTVSPPSSLKPSDTSFPKSPRTAVFTLTLVNGTTVPYRTNQLVVRASVNGEQVAEVRDSVQGLGGVAAAVPEVAAGGETVLTVAFAVPEHPVPIRVAVEPNGAGQEPSAVFEGTG</sequence>
<evidence type="ECO:0008006" key="3">
    <source>
        <dbReference type="Google" id="ProtNLM"/>
    </source>
</evidence>
<accession>A0ABU1Q7K9</accession>
<proteinExistence type="predicted"/>
<dbReference type="PROSITE" id="PS51257">
    <property type="entry name" value="PROKAR_LIPOPROTEIN"/>
    <property type="match status" value="1"/>
</dbReference>
<keyword evidence="2" id="KW-1185">Reference proteome</keyword>
<reference evidence="1 2" key="1">
    <citation type="submission" date="2023-07" db="EMBL/GenBank/DDBJ databases">
        <title>Sequencing the genomes of 1000 actinobacteria strains.</title>
        <authorList>
            <person name="Klenk H.-P."/>
        </authorList>
    </citation>
    <scope>NUCLEOTIDE SEQUENCE [LARGE SCALE GENOMIC DNA]</scope>
    <source>
        <strain evidence="1 2">DSM 43749</strain>
    </source>
</reference>
<dbReference type="EMBL" id="JAVDSG010000001">
    <property type="protein sequence ID" value="MDR6598498.1"/>
    <property type="molecule type" value="Genomic_DNA"/>
</dbReference>
<dbReference type="Proteomes" id="UP001268819">
    <property type="component" value="Unassembled WGS sequence"/>
</dbReference>
<name>A0ABU1Q7K9_9PSEU</name>
<protein>
    <recommendedName>
        <fullName evidence="3">Copper(I)-binding protein</fullName>
    </recommendedName>
</protein>
<evidence type="ECO:0000313" key="2">
    <source>
        <dbReference type="Proteomes" id="UP001268819"/>
    </source>
</evidence>
<gene>
    <name evidence="1" type="ORF">J2S66_006882</name>
</gene>
<evidence type="ECO:0000313" key="1">
    <source>
        <dbReference type="EMBL" id="MDR6598498.1"/>
    </source>
</evidence>
<comment type="caution">
    <text evidence="1">The sequence shown here is derived from an EMBL/GenBank/DDBJ whole genome shotgun (WGS) entry which is preliminary data.</text>
</comment>
<organism evidence="1 2">
    <name type="scientific">Saccharothrix longispora</name>
    <dbReference type="NCBI Taxonomy" id="33920"/>
    <lineage>
        <taxon>Bacteria</taxon>
        <taxon>Bacillati</taxon>
        <taxon>Actinomycetota</taxon>
        <taxon>Actinomycetes</taxon>
        <taxon>Pseudonocardiales</taxon>
        <taxon>Pseudonocardiaceae</taxon>
        <taxon>Saccharothrix</taxon>
    </lineage>
</organism>
<dbReference type="RefSeq" id="WP_310313196.1">
    <property type="nucleotide sequence ID" value="NZ_BAAAXB010000001.1"/>
</dbReference>